<evidence type="ECO:0000313" key="2">
    <source>
        <dbReference type="EMBL" id="MPN57840.1"/>
    </source>
</evidence>
<sequence length="140" mass="16044">MTPYEEVIHNDEEKLAKKSIYFRNKLKIYGEQLIKSREIVKDMIMSRKVLVGYGSDIVAVYNNYDCWVEFKSWRDNGIPALRTLVAATSDNAKIIQRPDLGSLEPGKIADIAAWSSDIIEDHEALKVCDFVMKEGKVFKQ</sequence>
<proteinExistence type="predicted"/>
<feature type="domain" description="Amidohydrolase-related" evidence="1">
    <location>
        <begin position="33"/>
        <end position="137"/>
    </location>
</feature>
<protein>
    <recommendedName>
        <fullName evidence="1">Amidohydrolase-related domain-containing protein</fullName>
    </recommendedName>
</protein>
<dbReference type="InterPro" id="IPR051781">
    <property type="entry name" value="Metallo-dep_Hydrolase"/>
</dbReference>
<dbReference type="Gene3D" id="2.30.40.10">
    <property type="entry name" value="Urease, subunit C, domain 1"/>
    <property type="match status" value="1"/>
</dbReference>
<organism evidence="2">
    <name type="scientific">bioreactor metagenome</name>
    <dbReference type="NCBI Taxonomy" id="1076179"/>
    <lineage>
        <taxon>unclassified sequences</taxon>
        <taxon>metagenomes</taxon>
        <taxon>ecological metagenomes</taxon>
    </lineage>
</organism>
<dbReference type="AlphaFoldDB" id="A0A645J3Y8"/>
<comment type="caution">
    <text evidence="2">The sequence shown here is derived from an EMBL/GenBank/DDBJ whole genome shotgun (WGS) entry which is preliminary data.</text>
</comment>
<dbReference type="SUPFAM" id="SSF51556">
    <property type="entry name" value="Metallo-dependent hydrolases"/>
    <property type="match status" value="1"/>
</dbReference>
<reference evidence="2" key="1">
    <citation type="submission" date="2019-08" db="EMBL/GenBank/DDBJ databases">
        <authorList>
            <person name="Kucharzyk K."/>
            <person name="Murdoch R.W."/>
            <person name="Higgins S."/>
            <person name="Loffler F."/>
        </authorList>
    </citation>
    <scope>NUCLEOTIDE SEQUENCE</scope>
</reference>
<dbReference type="Gene3D" id="3.20.20.140">
    <property type="entry name" value="Metal-dependent hydrolases"/>
    <property type="match status" value="1"/>
</dbReference>
<gene>
    <name evidence="2" type="ORF">SDC9_205536</name>
</gene>
<dbReference type="InterPro" id="IPR032466">
    <property type="entry name" value="Metal_Hydrolase"/>
</dbReference>
<dbReference type="EMBL" id="VSSQ01129883">
    <property type="protein sequence ID" value="MPN57840.1"/>
    <property type="molecule type" value="Genomic_DNA"/>
</dbReference>
<dbReference type="PANTHER" id="PTHR43135:SF3">
    <property type="entry name" value="ALPHA-D-RIBOSE 1-METHYLPHOSPHONATE 5-TRIPHOSPHATE DIPHOSPHATASE"/>
    <property type="match status" value="1"/>
</dbReference>
<dbReference type="PANTHER" id="PTHR43135">
    <property type="entry name" value="ALPHA-D-RIBOSE 1-METHYLPHOSPHONATE 5-TRIPHOSPHATE DIPHOSPHATASE"/>
    <property type="match status" value="1"/>
</dbReference>
<dbReference type="Pfam" id="PF01979">
    <property type="entry name" value="Amidohydro_1"/>
    <property type="match status" value="1"/>
</dbReference>
<dbReference type="GO" id="GO:0016810">
    <property type="term" value="F:hydrolase activity, acting on carbon-nitrogen (but not peptide) bonds"/>
    <property type="evidence" value="ECO:0007669"/>
    <property type="project" value="InterPro"/>
</dbReference>
<evidence type="ECO:0000259" key="1">
    <source>
        <dbReference type="Pfam" id="PF01979"/>
    </source>
</evidence>
<dbReference type="SUPFAM" id="SSF51338">
    <property type="entry name" value="Composite domain of metallo-dependent hydrolases"/>
    <property type="match status" value="1"/>
</dbReference>
<accession>A0A645J3Y8</accession>
<dbReference type="InterPro" id="IPR006680">
    <property type="entry name" value="Amidohydro-rel"/>
</dbReference>
<name>A0A645J3Y8_9ZZZZ</name>
<dbReference type="InterPro" id="IPR011059">
    <property type="entry name" value="Metal-dep_hydrolase_composite"/>
</dbReference>